<keyword evidence="4" id="KW-0732">Signal</keyword>
<dbReference type="SUPFAM" id="SSF53850">
    <property type="entry name" value="Periplasmic binding protein-like II"/>
    <property type="match status" value="1"/>
</dbReference>
<organism evidence="6 7">
    <name type="scientific">Mycoplana rhizolycopersici</name>
    <dbReference type="NCBI Taxonomy" id="2746702"/>
    <lineage>
        <taxon>Bacteria</taxon>
        <taxon>Pseudomonadati</taxon>
        <taxon>Pseudomonadota</taxon>
        <taxon>Alphaproteobacteria</taxon>
        <taxon>Hyphomicrobiales</taxon>
        <taxon>Rhizobiaceae</taxon>
        <taxon>Mycoplana</taxon>
    </lineage>
</organism>
<dbReference type="PANTHER" id="PTHR43649:SF34">
    <property type="entry name" value="ABC TRANSPORTER PERIPLASMIC-BINDING PROTEIN YCJN-RELATED"/>
    <property type="match status" value="1"/>
</dbReference>
<gene>
    <name evidence="6" type="ORF">HV823_16930</name>
</gene>
<comment type="subcellular location">
    <subcellularLocation>
        <location evidence="1">Periplasm</location>
    </subcellularLocation>
</comment>
<evidence type="ECO:0000256" key="4">
    <source>
        <dbReference type="ARBA" id="ARBA00022729"/>
    </source>
</evidence>
<reference evidence="6 7" key="1">
    <citation type="submission" date="2020-06" db="EMBL/GenBank/DDBJ databases">
        <title>Rhizobium sp.nov. isolated from the tomato plant.</title>
        <authorList>
            <person name="Thin K.K."/>
            <person name="Zhang X."/>
            <person name="He S."/>
        </authorList>
    </citation>
    <scope>NUCLEOTIDE SEQUENCE [LARGE SCALE GENOMIC DNA]</scope>
    <source>
        <strain evidence="6 7">DBTS2</strain>
    </source>
</reference>
<protein>
    <submittedName>
        <fullName evidence="6">Extracellular solute-binding protein</fullName>
    </submittedName>
</protein>
<proteinExistence type="inferred from homology"/>
<dbReference type="Proteomes" id="UP000659172">
    <property type="component" value="Unassembled WGS sequence"/>
</dbReference>
<evidence type="ECO:0000313" key="7">
    <source>
        <dbReference type="Proteomes" id="UP000659172"/>
    </source>
</evidence>
<dbReference type="Gene3D" id="3.40.190.10">
    <property type="entry name" value="Periplasmic binding protein-like II"/>
    <property type="match status" value="1"/>
</dbReference>
<keyword evidence="7" id="KW-1185">Reference proteome</keyword>
<evidence type="ECO:0000313" key="6">
    <source>
        <dbReference type="EMBL" id="NVP56941.1"/>
    </source>
</evidence>
<dbReference type="InterPro" id="IPR006059">
    <property type="entry name" value="SBP"/>
</dbReference>
<evidence type="ECO:0000256" key="2">
    <source>
        <dbReference type="ARBA" id="ARBA00008520"/>
    </source>
</evidence>
<comment type="caution">
    <text evidence="6">The sequence shown here is derived from an EMBL/GenBank/DDBJ whole genome shotgun (WGS) entry which is preliminary data.</text>
</comment>
<evidence type="ECO:0000256" key="1">
    <source>
        <dbReference type="ARBA" id="ARBA00004418"/>
    </source>
</evidence>
<dbReference type="PANTHER" id="PTHR43649">
    <property type="entry name" value="ARABINOSE-BINDING PROTEIN-RELATED"/>
    <property type="match status" value="1"/>
</dbReference>
<dbReference type="RefSeq" id="WP_176950906.1">
    <property type="nucleotide sequence ID" value="NZ_JABXYK010000010.1"/>
</dbReference>
<keyword evidence="3" id="KW-0813">Transport</keyword>
<keyword evidence="5" id="KW-0574">Periplasm</keyword>
<evidence type="ECO:0000256" key="5">
    <source>
        <dbReference type="ARBA" id="ARBA00022764"/>
    </source>
</evidence>
<name>A0ABX2QKT3_9HYPH</name>
<evidence type="ECO:0000256" key="3">
    <source>
        <dbReference type="ARBA" id="ARBA00022448"/>
    </source>
</evidence>
<sequence length="376" mass="41241">MTVTLKGMTWSHPRGYDPMVHCSEVYKEKTGVEIFWEKRSLQDFESYPVDELARAYDLIVIDHPHVGQVTQEDCLLPLDVDGRGTEREALSEATVGPSYRSYFWQGRQWAFPIDAATQVQAFRPDLAARAPARWEEVMELAHKGRVLLPLRAPHALMTFYTLAANLGRPCSTVPGDLIDSATGARVYDLLKDLVAHLDPACFDMDPIQASEAMSAADSRIACIPYTYGYVSYAWDGFRERRVDFADIPTAGTNGPVGGTLGGTGIAVSAYTRHPEAAVDFAYWISGADAQRGPYASAGGQPGHSAAWEDDGVNAPAWDFYRKTRATLEGSYLRPRHDGYMPFQAAASERISAGLKGSEAAGTVVADLNDLFRKSFA</sequence>
<accession>A0ABX2QKT3</accession>
<dbReference type="InterPro" id="IPR050490">
    <property type="entry name" value="Bact_solute-bd_prot1"/>
</dbReference>
<comment type="similarity">
    <text evidence="2">Belongs to the bacterial solute-binding protein 1 family.</text>
</comment>
<dbReference type="Pfam" id="PF13416">
    <property type="entry name" value="SBP_bac_8"/>
    <property type="match status" value="1"/>
</dbReference>
<dbReference type="EMBL" id="JABXYK010000010">
    <property type="protein sequence ID" value="NVP56941.1"/>
    <property type="molecule type" value="Genomic_DNA"/>
</dbReference>